<reference evidence="1 2" key="1">
    <citation type="submission" date="2018-03" db="EMBL/GenBank/DDBJ databases">
        <title>Bioinformatic expansion and discovery of thiopeptide antibiotics.</title>
        <authorList>
            <person name="Schwalen C.J."/>
            <person name="Hudson G.A."/>
            <person name="Mitchell D.A."/>
        </authorList>
    </citation>
    <scope>NUCLEOTIDE SEQUENCE [LARGE SCALE GENOMIC DNA]</scope>
    <source>
        <strain evidence="1 2">ATCC 21389</strain>
    </source>
</reference>
<name>A0A2V4NSJ7_9ACTN</name>
<keyword evidence="2" id="KW-1185">Reference proteome</keyword>
<gene>
    <name evidence="1" type="ORF">C7C46_33440</name>
</gene>
<protein>
    <submittedName>
        <fullName evidence="1">Modular polyketide synthase BFAS4</fullName>
    </submittedName>
</protein>
<organism evidence="1 2">
    <name type="scientific">Streptomyces tateyamensis</name>
    <dbReference type="NCBI Taxonomy" id="565073"/>
    <lineage>
        <taxon>Bacteria</taxon>
        <taxon>Bacillati</taxon>
        <taxon>Actinomycetota</taxon>
        <taxon>Actinomycetes</taxon>
        <taxon>Kitasatosporales</taxon>
        <taxon>Streptomycetaceae</taxon>
        <taxon>Streptomyces</taxon>
    </lineage>
</organism>
<evidence type="ECO:0000313" key="2">
    <source>
        <dbReference type="Proteomes" id="UP000248039"/>
    </source>
</evidence>
<comment type="caution">
    <text evidence="1">The sequence shown here is derived from an EMBL/GenBank/DDBJ whole genome shotgun (WGS) entry which is preliminary data.</text>
</comment>
<dbReference type="EMBL" id="PYBW01000298">
    <property type="protein sequence ID" value="PYC62396.1"/>
    <property type="molecule type" value="Genomic_DNA"/>
</dbReference>
<feature type="non-terminal residue" evidence="1">
    <location>
        <position position="1"/>
    </location>
</feature>
<accession>A0A2V4NSJ7</accession>
<dbReference type="AlphaFoldDB" id="A0A2V4NSJ7"/>
<dbReference type="Gene3D" id="3.40.50.720">
    <property type="entry name" value="NAD(P)-binding Rossmann-like Domain"/>
    <property type="match status" value="1"/>
</dbReference>
<feature type="non-terminal residue" evidence="1">
    <location>
        <position position="117"/>
    </location>
</feature>
<sequence length="117" mass="12341">GLWNTNTGLSADLTEADLARMNRQGLPALTQTDGLALLDAALASPHPALVPLHVNTAALRTRTDEIPALLRALAPTGAARRAVTSSTSESGADVLRRRLTALSPAERERALLDLVRT</sequence>
<dbReference type="Proteomes" id="UP000248039">
    <property type="component" value="Unassembled WGS sequence"/>
</dbReference>
<proteinExistence type="predicted"/>
<evidence type="ECO:0000313" key="1">
    <source>
        <dbReference type="EMBL" id="PYC62396.1"/>
    </source>
</evidence>